<dbReference type="AlphaFoldDB" id="A0A437JWT3"/>
<reference evidence="1 2" key="1">
    <citation type="submission" date="2019-01" db="EMBL/GenBank/DDBJ databases">
        <authorList>
            <person name="Chen W.-M."/>
        </authorList>
    </citation>
    <scope>NUCLEOTIDE SEQUENCE [LARGE SCALE GENOMIC DNA]</scope>
    <source>
        <strain evidence="1 2">ICH-3</strain>
    </source>
</reference>
<evidence type="ECO:0000313" key="2">
    <source>
        <dbReference type="Proteomes" id="UP000288178"/>
    </source>
</evidence>
<dbReference type="EMBL" id="SACT01000003">
    <property type="protein sequence ID" value="RVT51749.1"/>
    <property type="molecule type" value="Genomic_DNA"/>
</dbReference>
<evidence type="ECO:0000313" key="1">
    <source>
        <dbReference type="EMBL" id="RVT51749.1"/>
    </source>
</evidence>
<accession>A0A437JWT3</accession>
<dbReference type="Proteomes" id="UP000288178">
    <property type="component" value="Unassembled WGS sequence"/>
</dbReference>
<name>A0A437JWT3_9BURK</name>
<sequence length="59" mass="6305">MFGSLRQAFSALLGAAPKALSRAQEAAEVREMARRLQATDPGFAADLYAAADRHEVSGR</sequence>
<organism evidence="1 2">
    <name type="scientific">Rubrivivax albus</name>
    <dbReference type="NCBI Taxonomy" id="2499835"/>
    <lineage>
        <taxon>Bacteria</taxon>
        <taxon>Pseudomonadati</taxon>
        <taxon>Pseudomonadota</taxon>
        <taxon>Betaproteobacteria</taxon>
        <taxon>Burkholderiales</taxon>
        <taxon>Sphaerotilaceae</taxon>
        <taxon>Rubrivivax</taxon>
    </lineage>
</organism>
<protein>
    <submittedName>
        <fullName evidence="1">Uncharacterized protein</fullName>
    </submittedName>
</protein>
<proteinExistence type="predicted"/>
<keyword evidence="2" id="KW-1185">Reference proteome</keyword>
<dbReference type="OrthoDB" id="8913124at2"/>
<comment type="caution">
    <text evidence="1">The sequence shown here is derived from an EMBL/GenBank/DDBJ whole genome shotgun (WGS) entry which is preliminary data.</text>
</comment>
<gene>
    <name evidence="1" type="ORF">ENE75_11275</name>
</gene>